<protein>
    <recommendedName>
        <fullName evidence="4">YHS domain-containing protein</fullName>
    </recommendedName>
</protein>
<organism evidence="2 3">
    <name type="scientific">Patiriisocius marinistellae</name>
    <dbReference type="NCBI Taxonomy" id="2494560"/>
    <lineage>
        <taxon>Bacteria</taxon>
        <taxon>Pseudomonadati</taxon>
        <taxon>Bacteroidota</taxon>
        <taxon>Flavobacteriia</taxon>
        <taxon>Flavobacteriales</taxon>
        <taxon>Flavobacteriaceae</taxon>
        <taxon>Patiriisocius</taxon>
    </lineage>
</organism>
<dbReference type="EMBL" id="BKCF01000004">
    <property type="protein sequence ID" value="GEQ86747.1"/>
    <property type="molecule type" value="Genomic_DNA"/>
</dbReference>
<proteinExistence type="predicted"/>
<dbReference type="AlphaFoldDB" id="A0A5J4FVN9"/>
<evidence type="ECO:0008006" key="4">
    <source>
        <dbReference type="Google" id="ProtNLM"/>
    </source>
</evidence>
<dbReference type="NCBIfam" id="NF041384">
    <property type="entry name" value="YHS_seleno_dom"/>
    <property type="match status" value="1"/>
</dbReference>
<reference evidence="2 3" key="1">
    <citation type="submission" date="2019-08" db="EMBL/GenBank/DDBJ databases">
        <title>Ulvibacter marinistellae sp. nov., isolated from a starfish, Patiria pectinifera.</title>
        <authorList>
            <person name="Kawano K."/>
            <person name="Ushijima N."/>
            <person name="Kihara M."/>
            <person name="Itoh H."/>
        </authorList>
    </citation>
    <scope>NUCLEOTIDE SEQUENCE [LARGE SCALE GENOMIC DNA]</scope>
    <source>
        <strain evidence="2 3">KK4</strain>
    </source>
</reference>
<dbReference type="OrthoDB" id="344729at2"/>
<keyword evidence="3" id="KW-1185">Reference proteome</keyword>
<keyword evidence="1" id="KW-0732">Signal</keyword>
<sequence length="151" mass="16844">MKKLILILSLAFVAISCGASKGVVNTDNKGFIADGYDVTEYFEGNAQEGNNAYTSTYNGASYKFMNAANKAMFDKNPSQYEPQYGGFCAYAVGDSNSKIGINPESFIVEDGKLYLFYDTVFSDTKEKWLNENPEKLEQQADTNWKTLKNKN</sequence>
<name>A0A5J4FVN9_9FLAO</name>
<accession>A0A5J4FVN9</accession>
<comment type="caution">
    <text evidence="2">The sequence shown here is derived from an EMBL/GenBank/DDBJ whole genome shotgun (WGS) entry which is preliminary data.</text>
</comment>
<dbReference type="RefSeq" id="WP_151894669.1">
    <property type="nucleotide sequence ID" value="NZ_BKCF01000004.1"/>
</dbReference>
<evidence type="ECO:0000256" key="1">
    <source>
        <dbReference type="SAM" id="SignalP"/>
    </source>
</evidence>
<feature type="chain" id="PRO_5023821557" description="YHS domain-containing protein" evidence="1">
    <location>
        <begin position="22"/>
        <end position="151"/>
    </location>
</feature>
<gene>
    <name evidence="2" type="ORF">ULMS_22550</name>
</gene>
<dbReference type="Proteomes" id="UP000326994">
    <property type="component" value="Unassembled WGS sequence"/>
</dbReference>
<evidence type="ECO:0000313" key="2">
    <source>
        <dbReference type="EMBL" id="GEQ86747.1"/>
    </source>
</evidence>
<feature type="signal peptide" evidence="1">
    <location>
        <begin position="1"/>
        <end position="21"/>
    </location>
</feature>
<evidence type="ECO:0000313" key="3">
    <source>
        <dbReference type="Proteomes" id="UP000326994"/>
    </source>
</evidence>
<dbReference type="PROSITE" id="PS51257">
    <property type="entry name" value="PROKAR_LIPOPROTEIN"/>
    <property type="match status" value="1"/>
</dbReference>